<dbReference type="PANTHER" id="PTHR30272">
    <property type="entry name" value="3-HYDROXYACYL-[ACYL-CARRIER-PROTEIN] DEHYDRATASE"/>
    <property type="match status" value="1"/>
</dbReference>
<reference evidence="2 3" key="1">
    <citation type="submission" date="2019-02" db="EMBL/GenBank/DDBJ databases">
        <title>Deep-cultivation of Planctomycetes and their phenomic and genomic characterization uncovers novel biology.</title>
        <authorList>
            <person name="Wiegand S."/>
            <person name="Jogler M."/>
            <person name="Boedeker C."/>
            <person name="Pinto D."/>
            <person name="Vollmers J."/>
            <person name="Rivas-Marin E."/>
            <person name="Kohn T."/>
            <person name="Peeters S.H."/>
            <person name="Heuer A."/>
            <person name="Rast P."/>
            <person name="Oberbeckmann S."/>
            <person name="Bunk B."/>
            <person name="Jeske O."/>
            <person name="Meyerdierks A."/>
            <person name="Storesund J.E."/>
            <person name="Kallscheuer N."/>
            <person name="Luecker S."/>
            <person name="Lage O.M."/>
            <person name="Pohl T."/>
            <person name="Merkel B.J."/>
            <person name="Hornburger P."/>
            <person name="Mueller R.-W."/>
            <person name="Bruemmer F."/>
            <person name="Labrenz M."/>
            <person name="Spormann A.M."/>
            <person name="Op den Camp H."/>
            <person name="Overmann J."/>
            <person name="Amann R."/>
            <person name="Jetten M.S.M."/>
            <person name="Mascher T."/>
            <person name="Medema M.H."/>
            <person name="Devos D.P."/>
            <person name="Kaster A.-K."/>
            <person name="Ovreas L."/>
            <person name="Rohde M."/>
            <person name="Galperin M.Y."/>
            <person name="Jogler C."/>
        </authorList>
    </citation>
    <scope>NUCLEOTIDE SEQUENCE [LARGE SCALE GENOMIC DNA]</scope>
    <source>
        <strain evidence="2 3">Pla163</strain>
    </source>
</reference>
<keyword evidence="3" id="KW-1185">Reference proteome</keyword>
<dbReference type="InterPro" id="IPR013114">
    <property type="entry name" value="FabA_FabZ"/>
</dbReference>
<dbReference type="SUPFAM" id="SSF54637">
    <property type="entry name" value="Thioesterase/thiol ester dehydrase-isomerase"/>
    <property type="match status" value="1"/>
</dbReference>
<evidence type="ECO:0000256" key="1">
    <source>
        <dbReference type="ARBA" id="ARBA00023239"/>
    </source>
</evidence>
<dbReference type="Proteomes" id="UP000319342">
    <property type="component" value="Chromosome"/>
</dbReference>
<dbReference type="Pfam" id="PF07977">
    <property type="entry name" value="FabA"/>
    <property type="match status" value="1"/>
</dbReference>
<evidence type="ECO:0000313" key="3">
    <source>
        <dbReference type="Proteomes" id="UP000319342"/>
    </source>
</evidence>
<name>A0A518CZE0_9BACT</name>
<proteinExistence type="predicted"/>
<dbReference type="PANTHER" id="PTHR30272:SF1">
    <property type="entry name" value="3-HYDROXYACYL-[ACYL-CARRIER-PROTEIN] DEHYDRATASE"/>
    <property type="match status" value="1"/>
</dbReference>
<organism evidence="2 3">
    <name type="scientific">Rohdeia mirabilis</name>
    <dbReference type="NCBI Taxonomy" id="2528008"/>
    <lineage>
        <taxon>Bacteria</taxon>
        <taxon>Pseudomonadati</taxon>
        <taxon>Planctomycetota</taxon>
        <taxon>Planctomycetia</taxon>
        <taxon>Planctomycetia incertae sedis</taxon>
        <taxon>Rohdeia</taxon>
    </lineage>
</organism>
<accession>A0A518CZE0</accession>
<dbReference type="Gene3D" id="3.10.129.10">
    <property type="entry name" value="Hotdog Thioesterase"/>
    <property type="match status" value="1"/>
</dbReference>
<dbReference type="GO" id="GO:0019171">
    <property type="term" value="F:(3R)-hydroxyacyl-[acyl-carrier-protein] dehydratase activity"/>
    <property type="evidence" value="ECO:0007669"/>
    <property type="project" value="UniProtKB-EC"/>
</dbReference>
<dbReference type="AlphaFoldDB" id="A0A518CZE0"/>
<sequence length="177" mass="20031">MSDPDHTLTPTSPLNRDAFIDFDAIDLDRDVVTKAEVLEMLKQRGTFEMVDGLVHFEDEPGLVVGYKNVRSGDWWTSDHIPGRPLFPGVMMIESAAQMCTYHFMRSQKMPPETFVGFGGLDDVRFRAKVEPDCRLLIAGRLQRHRRSMFIYDAKGYVDAGDGQYPVAFEATIRGVIV</sequence>
<dbReference type="EMBL" id="CP036290">
    <property type="protein sequence ID" value="QDU84591.1"/>
    <property type="molecule type" value="Genomic_DNA"/>
</dbReference>
<evidence type="ECO:0000313" key="2">
    <source>
        <dbReference type="EMBL" id="QDU84591.1"/>
    </source>
</evidence>
<protein>
    <submittedName>
        <fullName evidence="2">3-hydroxyacyl-[acyl-carrier-protein] dehydratase FabZ</fullName>
        <ecNumber evidence="2">4.2.1.59</ecNumber>
    </submittedName>
</protein>
<gene>
    <name evidence="2" type="primary">fabZ_2</name>
    <name evidence="2" type="ORF">Pla163_17020</name>
</gene>
<keyword evidence="1 2" id="KW-0456">Lyase</keyword>
<dbReference type="EC" id="4.2.1.59" evidence="2"/>
<dbReference type="CDD" id="cd01288">
    <property type="entry name" value="FabZ"/>
    <property type="match status" value="1"/>
</dbReference>
<dbReference type="InterPro" id="IPR029069">
    <property type="entry name" value="HotDog_dom_sf"/>
</dbReference>